<keyword evidence="1" id="KW-0472">Membrane</keyword>
<dbReference type="OrthoDB" id="6314306at2"/>
<accession>A0A5S3V1X5</accession>
<keyword evidence="1" id="KW-0812">Transmembrane</keyword>
<reference evidence="2 3" key="1">
    <citation type="submission" date="2018-01" db="EMBL/GenBank/DDBJ databases">
        <authorList>
            <person name="Paulsen S."/>
            <person name="Gram L.K."/>
        </authorList>
    </citation>
    <scope>NUCLEOTIDE SEQUENCE [LARGE SCALE GENOMIC DNA]</scope>
    <source>
        <strain evidence="2 3">S3790</strain>
    </source>
</reference>
<evidence type="ECO:0000313" key="3">
    <source>
        <dbReference type="Proteomes" id="UP000307217"/>
    </source>
</evidence>
<evidence type="ECO:0000256" key="1">
    <source>
        <dbReference type="SAM" id="Phobius"/>
    </source>
</evidence>
<feature type="transmembrane region" description="Helical" evidence="1">
    <location>
        <begin position="12"/>
        <end position="33"/>
    </location>
</feature>
<protein>
    <submittedName>
        <fullName evidence="2">Uncharacterized protein</fullName>
    </submittedName>
</protein>
<dbReference type="AlphaFoldDB" id="A0A5S3V1X5"/>
<feature type="transmembrane region" description="Helical" evidence="1">
    <location>
        <begin position="80"/>
        <end position="102"/>
    </location>
</feature>
<proteinExistence type="predicted"/>
<organism evidence="2 3">
    <name type="scientific">Pseudoalteromonas aurantia</name>
    <dbReference type="NCBI Taxonomy" id="43654"/>
    <lineage>
        <taxon>Bacteria</taxon>
        <taxon>Pseudomonadati</taxon>
        <taxon>Pseudomonadota</taxon>
        <taxon>Gammaproteobacteria</taxon>
        <taxon>Alteromonadales</taxon>
        <taxon>Pseudoalteromonadaceae</taxon>
        <taxon>Pseudoalteromonas</taxon>
    </lineage>
</organism>
<keyword evidence="1" id="KW-1133">Transmembrane helix</keyword>
<gene>
    <name evidence="2" type="ORF">CWC19_18420</name>
</gene>
<feature type="transmembrane region" description="Helical" evidence="1">
    <location>
        <begin position="165"/>
        <end position="189"/>
    </location>
</feature>
<comment type="caution">
    <text evidence="2">The sequence shown here is derived from an EMBL/GenBank/DDBJ whole genome shotgun (WGS) entry which is preliminary data.</text>
</comment>
<feature type="transmembrane region" description="Helical" evidence="1">
    <location>
        <begin position="45"/>
        <end position="68"/>
    </location>
</feature>
<dbReference type="Proteomes" id="UP000307217">
    <property type="component" value="Unassembled WGS sequence"/>
</dbReference>
<reference evidence="3" key="2">
    <citation type="submission" date="2019-06" db="EMBL/GenBank/DDBJ databases">
        <title>Co-occurence of chitin degradation, pigmentation and bioactivity in marine Pseudoalteromonas.</title>
        <authorList>
            <person name="Sonnenschein E.C."/>
            <person name="Bech P.K."/>
        </authorList>
    </citation>
    <scope>NUCLEOTIDE SEQUENCE [LARGE SCALE GENOMIC DNA]</scope>
    <source>
        <strain evidence="3">S3790</strain>
    </source>
</reference>
<dbReference type="RefSeq" id="WP_138593314.1">
    <property type="nucleotide sequence ID" value="NZ_PNBX01000106.1"/>
</dbReference>
<name>A0A5S3V1X5_9GAMM</name>
<feature type="transmembrane region" description="Helical" evidence="1">
    <location>
        <begin position="122"/>
        <end position="145"/>
    </location>
</feature>
<dbReference type="EMBL" id="PNBX01000106">
    <property type="protein sequence ID" value="TMO64446.1"/>
    <property type="molecule type" value="Genomic_DNA"/>
</dbReference>
<evidence type="ECO:0000313" key="2">
    <source>
        <dbReference type="EMBL" id="TMO64446.1"/>
    </source>
</evidence>
<sequence>MINFALLAASAYMLIFLNTSAYTEAILLSAVIVAGISNRKNINALHLSVVLFVIISVETCIQASQVLIPNSELANVWKNTIIYSTYLVFDAIALCAVIMRTAISRTLKPSEVSSIHITRSEILLISVYALFIIVNILALGENFIRNLEHLGLSESFASKYWAWDWVYYNYSTLKRVVIALQLFSILMLVREAREIRAQTA</sequence>